<proteinExistence type="predicted"/>
<evidence type="ECO:0000313" key="3">
    <source>
        <dbReference type="Proteomes" id="UP001153076"/>
    </source>
</evidence>
<keyword evidence="3" id="KW-1185">Reference proteome</keyword>
<accession>A0A9Q1QBX1</accession>
<evidence type="ECO:0000256" key="1">
    <source>
        <dbReference type="SAM" id="MobiDB-lite"/>
    </source>
</evidence>
<name>A0A9Q1QBX1_9CARY</name>
<feature type="compositionally biased region" description="Basic and acidic residues" evidence="1">
    <location>
        <begin position="47"/>
        <end position="56"/>
    </location>
</feature>
<evidence type="ECO:0000313" key="2">
    <source>
        <dbReference type="EMBL" id="KAJ8435240.1"/>
    </source>
</evidence>
<dbReference type="Proteomes" id="UP001153076">
    <property type="component" value="Unassembled WGS sequence"/>
</dbReference>
<protein>
    <submittedName>
        <fullName evidence="2">Uncharacterized protein</fullName>
    </submittedName>
</protein>
<dbReference type="OrthoDB" id="1938144at2759"/>
<feature type="region of interest" description="Disordered" evidence="1">
    <location>
        <begin position="47"/>
        <end position="66"/>
    </location>
</feature>
<comment type="caution">
    <text evidence="2">The sequence shown here is derived from an EMBL/GenBank/DDBJ whole genome shotgun (WGS) entry which is preliminary data.</text>
</comment>
<sequence length="199" mass="21945">MVDAAGDIGHAVDGRVVMEQVVRDAVQGNTGQGEEVDEAAVVEEREQSEYDIHEQHTSNGSTTVDNATGVVVSGEALDEGYHRRIILLLNPRSQVLTDTCVGSRNARSLPDEAHHLKYYYREPLDFVGGVAIHGDSSKVEVCGFTGHDTGMSYIVKDEVACDYFHLIDPDFPERAKEVTDDLVPEHALERDWVLDDHNA</sequence>
<feature type="compositionally biased region" description="Polar residues" evidence="1">
    <location>
        <begin position="57"/>
        <end position="66"/>
    </location>
</feature>
<gene>
    <name evidence="2" type="ORF">Cgig2_015643</name>
</gene>
<reference evidence="2" key="1">
    <citation type="submission" date="2022-04" db="EMBL/GenBank/DDBJ databases">
        <title>Carnegiea gigantea Genome sequencing and assembly v2.</title>
        <authorList>
            <person name="Copetti D."/>
            <person name="Sanderson M.J."/>
            <person name="Burquez A."/>
            <person name="Wojciechowski M.F."/>
        </authorList>
    </citation>
    <scope>NUCLEOTIDE SEQUENCE</scope>
    <source>
        <strain evidence="2">SGP5-SGP5p</strain>
        <tissue evidence="2">Aerial part</tissue>
    </source>
</reference>
<dbReference type="EMBL" id="JAKOGI010000427">
    <property type="protein sequence ID" value="KAJ8435240.1"/>
    <property type="molecule type" value="Genomic_DNA"/>
</dbReference>
<dbReference type="AlphaFoldDB" id="A0A9Q1QBX1"/>
<organism evidence="2 3">
    <name type="scientific">Carnegiea gigantea</name>
    <dbReference type="NCBI Taxonomy" id="171969"/>
    <lineage>
        <taxon>Eukaryota</taxon>
        <taxon>Viridiplantae</taxon>
        <taxon>Streptophyta</taxon>
        <taxon>Embryophyta</taxon>
        <taxon>Tracheophyta</taxon>
        <taxon>Spermatophyta</taxon>
        <taxon>Magnoliopsida</taxon>
        <taxon>eudicotyledons</taxon>
        <taxon>Gunneridae</taxon>
        <taxon>Pentapetalae</taxon>
        <taxon>Caryophyllales</taxon>
        <taxon>Cactineae</taxon>
        <taxon>Cactaceae</taxon>
        <taxon>Cactoideae</taxon>
        <taxon>Echinocereeae</taxon>
        <taxon>Carnegiea</taxon>
    </lineage>
</organism>